<proteinExistence type="predicted"/>
<dbReference type="InterPro" id="IPR033248">
    <property type="entry name" value="Transketolase_C"/>
</dbReference>
<dbReference type="InterPro" id="IPR005475">
    <property type="entry name" value="Transketolase-like_Pyr-bd"/>
</dbReference>
<organism evidence="5 6">
    <name type="scientific">Parablautia muri</name>
    <dbReference type="NCBI Taxonomy" id="2320879"/>
    <lineage>
        <taxon>Bacteria</taxon>
        <taxon>Bacillati</taxon>
        <taxon>Bacillota</taxon>
        <taxon>Clostridia</taxon>
        <taxon>Lachnospirales</taxon>
        <taxon>Lachnospiraceae</taxon>
        <taxon>Parablautia</taxon>
    </lineage>
</organism>
<reference evidence="5" key="1">
    <citation type="submission" date="2018-09" db="EMBL/GenBank/DDBJ databases">
        <title>Murine metabolic-syndrome-specific gut microbial biobank.</title>
        <authorList>
            <person name="Liu C."/>
        </authorList>
    </citation>
    <scope>NUCLEOTIDE SEQUENCE</scope>
    <source>
        <strain evidence="5">D42-62</strain>
    </source>
</reference>
<evidence type="ECO:0000256" key="3">
    <source>
        <dbReference type="ARBA" id="ARBA00023052"/>
    </source>
</evidence>
<evidence type="ECO:0000256" key="2">
    <source>
        <dbReference type="ARBA" id="ARBA00023002"/>
    </source>
</evidence>
<dbReference type="SUPFAM" id="SSF52518">
    <property type="entry name" value="Thiamin diphosphate-binding fold (THDP-binding)"/>
    <property type="match status" value="1"/>
</dbReference>
<comment type="cofactor">
    <cofactor evidence="1">
        <name>thiamine diphosphate</name>
        <dbReference type="ChEBI" id="CHEBI:58937"/>
    </cofactor>
</comment>
<dbReference type="OrthoDB" id="9780894at2"/>
<dbReference type="Pfam" id="PF02779">
    <property type="entry name" value="Transket_pyr"/>
    <property type="match status" value="1"/>
</dbReference>
<keyword evidence="3" id="KW-0786">Thiamine pyrophosphate</keyword>
<dbReference type="FunFam" id="3.40.50.920:FF:000001">
    <property type="entry name" value="Pyruvate dehydrogenase E1 beta subunit"/>
    <property type="match status" value="1"/>
</dbReference>
<dbReference type="PANTHER" id="PTHR43257:SF2">
    <property type="entry name" value="PYRUVATE DEHYDROGENASE E1 COMPONENT SUBUNIT BETA"/>
    <property type="match status" value="1"/>
</dbReference>
<gene>
    <name evidence="5" type="ORF">D5281_07990</name>
</gene>
<keyword evidence="6" id="KW-1185">Reference proteome</keyword>
<dbReference type="NCBIfam" id="NF006667">
    <property type="entry name" value="PRK09212.1"/>
    <property type="match status" value="1"/>
</dbReference>
<dbReference type="SUPFAM" id="SSF52922">
    <property type="entry name" value="TK C-terminal domain-like"/>
    <property type="match status" value="1"/>
</dbReference>
<dbReference type="InterPro" id="IPR029061">
    <property type="entry name" value="THDP-binding"/>
</dbReference>
<dbReference type="GO" id="GO:0016491">
    <property type="term" value="F:oxidoreductase activity"/>
    <property type="evidence" value="ECO:0007669"/>
    <property type="project" value="UniProtKB-KW"/>
</dbReference>
<dbReference type="AlphaFoldDB" id="A0A9X5BF77"/>
<dbReference type="RefSeq" id="WP_160559630.1">
    <property type="nucleotide sequence ID" value="NZ_QZDT01000009.1"/>
</dbReference>
<sequence>MPWTVINKEDEINCDYGHSDEHIRKLSYAEAIREALSQAMALDHHVFLMGQGINDKVGMFGATTDLYKKFGEKRVFDTPLAETGLTGVAVGAAISGMRPVYCHNRPDFLMLSMDQIVNHATKYNYMSGGECPVPLVIWAVTGQGWGSAAQHSQALHGLFMHIPGLKIVMPTTPYDAKGLMLQAIADNNPILFLDHRNVYNQRGNVPEKMYKIPFGKGIIRRAGKDITILGISAMLIETLKAAEELEKTNISAEIIDLRTIKPYDIDIILDSVKKTRHLIIADTGWKTGGVAAEIATVVYEKAFKDLKAPIERIALPDLPTPAAYTLENAYYKTRKDIVEAANRLLEKNKI</sequence>
<dbReference type="PANTHER" id="PTHR43257">
    <property type="entry name" value="PYRUVATE DEHYDROGENASE E1 COMPONENT BETA SUBUNIT"/>
    <property type="match status" value="1"/>
</dbReference>
<feature type="domain" description="Transketolase-like pyrimidine-binding" evidence="4">
    <location>
        <begin position="26"/>
        <end position="201"/>
    </location>
</feature>
<dbReference type="Pfam" id="PF02780">
    <property type="entry name" value="Transketolase_C"/>
    <property type="match status" value="1"/>
</dbReference>
<accession>A0A9X5BF77</accession>
<evidence type="ECO:0000259" key="4">
    <source>
        <dbReference type="SMART" id="SM00861"/>
    </source>
</evidence>
<dbReference type="FunFam" id="3.40.50.970:FF:000001">
    <property type="entry name" value="Pyruvate dehydrogenase E1 beta subunit"/>
    <property type="match status" value="1"/>
</dbReference>
<name>A0A9X5BF77_9FIRM</name>
<evidence type="ECO:0000256" key="1">
    <source>
        <dbReference type="ARBA" id="ARBA00001964"/>
    </source>
</evidence>
<keyword evidence="2" id="KW-0560">Oxidoreductase</keyword>
<dbReference type="SMART" id="SM00861">
    <property type="entry name" value="Transket_pyr"/>
    <property type="match status" value="1"/>
</dbReference>
<dbReference type="Gene3D" id="3.40.50.970">
    <property type="match status" value="1"/>
</dbReference>
<dbReference type="EMBL" id="QZDT01000009">
    <property type="protein sequence ID" value="NBJ92537.1"/>
    <property type="molecule type" value="Genomic_DNA"/>
</dbReference>
<evidence type="ECO:0000313" key="6">
    <source>
        <dbReference type="Proteomes" id="UP001154420"/>
    </source>
</evidence>
<dbReference type="Gene3D" id="3.40.50.920">
    <property type="match status" value="1"/>
</dbReference>
<dbReference type="CDD" id="cd07036">
    <property type="entry name" value="TPP_PYR_E1-PDHc-beta_like"/>
    <property type="match status" value="1"/>
</dbReference>
<evidence type="ECO:0000313" key="5">
    <source>
        <dbReference type="EMBL" id="NBJ92537.1"/>
    </source>
</evidence>
<dbReference type="InterPro" id="IPR009014">
    <property type="entry name" value="Transketo_C/PFOR_II"/>
</dbReference>
<dbReference type="Proteomes" id="UP001154420">
    <property type="component" value="Unassembled WGS sequence"/>
</dbReference>
<comment type="caution">
    <text evidence="5">The sequence shown here is derived from an EMBL/GenBank/DDBJ whole genome shotgun (WGS) entry which is preliminary data.</text>
</comment>
<protein>
    <submittedName>
        <fullName evidence="5">Alpha-ketoacid dehydrogenase subunit beta</fullName>
    </submittedName>
</protein>